<gene>
    <name evidence="1" type="ORF">MILVUS5_LOCUS25646</name>
</gene>
<comment type="caution">
    <text evidence="1">The sequence shown here is derived from an EMBL/GenBank/DDBJ whole genome shotgun (WGS) entry which is preliminary data.</text>
</comment>
<name>A0ACB0KUA7_TRIPR</name>
<protein>
    <submittedName>
        <fullName evidence="1">Uncharacterized protein</fullName>
    </submittedName>
</protein>
<reference evidence="1" key="1">
    <citation type="submission" date="2023-10" db="EMBL/GenBank/DDBJ databases">
        <authorList>
            <person name="Rodriguez Cubillos JULIANA M."/>
            <person name="De Vega J."/>
        </authorList>
    </citation>
    <scope>NUCLEOTIDE SEQUENCE</scope>
</reference>
<evidence type="ECO:0000313" key="2">
    <source>
        <dbReference type="Proteomes" id="UP001177021"/>
    </source>
</evidence>
<dbReference type="Proteomes" id="UP001177021">
    <property type="component" value="Unassembled WGS sequence"/>
</dbReference>
<sequence>MHVPPSLVNRVLFLTSYGLESFSFTINNKYDLTLLNTWISCIMKKNVKKNRISTNFEFPFSALTSQYLFSHSFSLEKLVLELYCGCAIKVPTIKSKFYFKSLKHLKLWDSLGLNLNLPLLQTFETESCTWLCTKNQGVTIEAPLLESADIVQDHICVSREPHNCTIKFSASCMTYLTYSGYGGMSQPIVLSNPSAARNASANINLYRYPGSYVQETGSSVCLLLKQFSQVKYIKFHGAEVII</sequence>
<proteinExistence type="predicted"/>
<keyword evidence="2" id="KW-1185">Reference proteome</keyword>
<accession>A0ACB0KUA7</accession>
<organism evidence="1 2">
    <name type="scientific">Trifolium pratense</name>
    <name type="common">Red clover</name>
    <dbReference type="NCBI Taxonomy" id="57577"/>
    <lineage>
        <taxon>Eukaryota</taxon>
        <taxon>Viridiplantae</taxon>
        <taxon>Streptophyta</taxon>
        <taxon>Embryophyta</taxon>
        <taxon>Tracheophyta</taxon>
        <taxon>Spermatophyta</taxon>
        <taxon>Magnoliopsida</taxon>
        <taxon>eudicotyledons</taxon>
        <taxon>Gunneridae</taxon>
        <taxon>Pentapetalae</taxon>
        <taxon>rosids</taxon>
        <taxon>fabids</taxon>
        <taxon>Fabales</taxon>
        <taxon>Fabaceae</taxon>
        <taxon>Papilionoideae</taxon>
        <taxon>50 kb inversion clade</taxon>
        <taxon>NPAAA clade</taxon>
        <taxon>Hologalegina</taxon>
        <taxon>IRL clade</taxon>
        <taxon>Trifolieae</taxon>
        <taxon>Trifolium</taxon>
    </lineage>
</organism>
<dbReference type="EMBL" id="CASHSV030000311">
    <property type="protein sequence ID" value="CAJ2659474.1"/>
    <property type="molecule type" value="Genomic_DNA"/>
</dbReference>
<evidence type="ECO:0000313" key="1">
    <source>
        <dbReference type="EMBL" id="CAJ2659474.1"/>
    </source>
</evidence>